<dbReference type="InterPro" id="IPR021625">
    <property type="entry name" value="PI31_Prot_N"/>
</dbReference>
<keyword evidence="7" id="KW-0256">Endoplasmic reticulum</keyword>
<accession>A0AAN6S7H2</accession>
<evidence type="ECO:0000256" key="8">
    <source>
        <dbReference type="ARBA" id="ARBA00022942"/>
    </source>
</evidence>
<dbReference type="GO" id="GO:0004866">
    <property type="term" value="F:endopeptidase inhibitor activity"/>
    <property type="evidence" value="ECO:0007669"/>
    <property type="project" value="InterPro"/>
</dbReference>
<evidence type="ECO:0000313" key="15">
    <source>
        <dbReference type="Proteomes" id="UP001303473"/>
    </source>
</evidence>
<keyword evidence="9" id="KW-0007">Acetylation</keyword>
<evidence type="ECO:0000259" key="13">
    <source>
        <dbReference type="Pfam" id="PF11566"/>
    </source>
</evidence>
<dbReference type="PANTHER" id="PTHR13266:SF1">
    <property type="entry name" value="PROTEASOME INHIBITOR PI31 SUBUNIT"/>
    <property type="match status" value="1"/>
</dbReference>
<evidence type="ECO:0000256" key="9">
    <source>
        <dbReference type="ARBA" id="ARBA00022990"/>
    </source>
</evidence>
<protein>
    <submittedName>
        <fullName evidence="14">PI31 proteasome regulator N-terminal-domain-containing protein</fullName>
    </submittedName>
</protein>
<feature type="compositionally biased region" description="Pro residues" evidence="11">
    <location>
        <begin position="229"/>
        <end position="251"/>
    </location>
</feature>
<evidence type="ECO:0000256" key="6">
    <source>
        <dbReference type="ARBA" id="ARBA00022553"/>
    </source>
</evidence>
<comment type="caution">
    <text evidence="14">The sequence shown here is derived from an EMBL/GenBank/DDBJ whole genome shotgun (WGS) entry which is preliminary data.</text>
</comment>
<evidence type="ECO:0000256" key="7">
    <source>
        <dbReference type="ARBA" id="ARBA00022824"/>
    </source>
</evidence>
<dbReference type="GO" id="GO:0000502">
    <property type="term" value="C:proteasome complex"/>
    <property type="evidence" value="ECO:0007669"/>
    <property type="project" value="UniProtKB-KW"/>
</dbReference>
<dbReference type="Gene3D" id="3.40.1000.30">
    <property type="match status" value="1"/>
</dbReference>
<keyword evidence="4" id="KW-0488">Methylation</keyword>
<feature type="region of interest" description="Disordered" evidence="11">
    <location>
        <begin position="199"/>
        <end position="421"/>
    </location>
</feature>
<dbReference type="GO" id="GO:0070628">
    <property type="term" value="F:proteasome binding"/>
    <property type="evidence" value="ECO:0007669"/>
    <property type="project" value="InterPro"/>
</dbReference>
<comment type="similarity">
    <text evidence="3">Belongs to the proteasome inhibitor PI31 family.</text>
</comment>
<sequence>MSQDPLHPSAVLKGMAEALPAHDKDDTTSDLSSSLEAIALYIHACMVNLGFRLLGFNEDKKIEAECARLAPRLPAQWNNSPNTISFVYAHTQSSMQFVIRVDRMGGKAEIRGLGVGHERIYRFEIAMRDYVQSSELPVRINTTTTVESDGSQKVTEDRDNELFLKLSKVFNNSEEKMSELSRLLKVNIVQQLLPGLHKPGYEEAKTETSPQSASRTQPLNQPDALRSPRPGPDFHPQPNPLPNPYPTPSPIPVATGGRRGPTGDFPPPGFDDEYDIMRPPGGGQLPNPLQQYGRRDGRGGEGSPYSIGQSDLYPQGLGPHDPMRGSFVPAPGQGPGGFGGGGTGGSGGMHPTFDDPLFQGPRGGGGGQPGQGGGEFDPQIPPGARWDPIGPGGAPRFGGGRGNRGGGGGYGGYGGFGGDII</sequence>
<organism evidence="14 15">
    <name type="scientific">Diplogelasinospora grovesii</name>
    <dbReference type="NCBI Taxonomy" id="303347"/>
    <lineage>
        <taxon>Eukaryota</taxon>
        <taxon>Fungi</taxon>
        <taxon>Dikarya</taxon>
        <taxon>Ascomycota</taxon>
        <taxon>Pezizomycotina</taxon>
        <taxon>Sordariomycetes</taxon>
        <taxon>Sordariomycetidae</taxon>
        <taxon>Sordariales</taxon>
        <taxon>Diplogelasinosporaceae</taxon>
        <taxon>Diplogelasinospora</taxon>
    </lineage>
</organism>
<feature type="domain" description="PI31 proteasome regulator N-terminal" evidence="13">
    <location>
        <begin position="27"/>
        <end position="198"/>
    </location>
</feature>
<reference evidence="15" key="1">
    <citation type="journal article" date="2023" name="Mol. Phylogenet. Evol.">
        <title>Genome-scale phylogeny and comparative genomics of the fungal order Sordariales.</title>
        <authorList>
            <person name="Hensen N."/>
            <person name="Bonometti L."/>
            <person name="Westerberg I."/>
            <person name="Brannstrom I.O."/>
            <person name="Guillou S."/>
            <person name="Cros-Aarteil S."/>
            <person name="Calhoun S."/>
            <person name="Haridas S."/>
            <person name="Kuo A."/>
            <person name="Mondo S."/>
            <person name="Pangilinan J."/>
            <person name="Riley R."/>
            <person name="LaButti K."/>
            <person name="Andreopoulos B."/>
            <person name="Lipzen A."/>
            <person name="Chen C."/>
            <person name="Yan M."/>
            <person name="Daum C."/>
            <person name="Ng V."/>
            <person name="Clum A."/>
            <person name="Steindorff A."/>
            <person name="Ohm R.A."/>
            <person name="Martin F."/>
            <person name="Silar P."/>
            <person name="Natvig D.O."/>
            <person name="Lalanne C."/>
            <person name="Gautier V."/>
            <person name="Ament-Velasquez S.L."/>
            <person name="Kruys A."/>
            <person name="Hutchinson M.I."/>
            <person name="Powell A.J."/>
            <person name="Barry K."/>
            <person name="Miller A.N."/>
            <person name="Grigoriev I.V."/>
            <person name="Debuchy R."/>
            <person name="Gladieux P."/>
            <person name="Hiltunen Thoren M."/>
            <person name="Johannesson H."/>
        </authorList>
    </citation>
    <scope>NUCLEOTIDE SEQUENCE [LARGE SCALE GENOMIC DNA]</scope>
    <source>
        <strain evidence="15">CBS 340.73</strain>
    </source>
</reference>
<comment type="function">
    <text evidence="10">Plays an important role in control of proteasome function. Inhibits the hydrolysis of protein and peptide substrates by the 20S proteasome. Also inhibits the activation of the proteasome by the proteasome regulatory proteins PA700 and PA28.</text>
</comment>
<keyword evidence="5" id="KW-0963">Cytoplasm</keyword>
<keyword evidence="6" id="KW-0597">Phosphoprotein</keyword>
<evidence type="ECO:0000313" key="14">
    <source>
        <dbReference type="EMBL" id="KAK3943309.1"/>
    </source>
</evidence>
<evidence type="ECO:0000256" key="11">
    <source>
        <dbReference type="SAM" id="MobiDB-lite"/>
    </source>
</evidence>
<name>A0AAN6S7H2_9PEZI</name>
<dbReference type="Pfam" id="PF08577">
    <property type="entry name" value="PI31_Prot_C"/>
    <property type="match status" value="1"/>
</dbReference>
<evidence type="ECO:0000256" key="2">
    <source>
        <dbReference type="ARBA" id="ARBA00004496"/>
    </source>
</evidence>
<dbReference type="Proteomes" id="UP001303473">
    <property type="component" value="Unassembled WGS sequence"/>
</dbReference>
<dbReference type="GO" id="GO:0043161">
    <property type="term" value="P:proteasome-mediated ubiquitin-dependent protein catabolic process"/>
    <property type="evidence" value="ECO:0007669"/>
    <property type="project" value="InterPro"/>
</dbReference>
<dbReference type="InterPro" id="IPR045128">
    <property type="entry name" value="PI31-like"/>
</dbReference>
<dbReference type="Pfam" id="PF11566">
    <property type="entry name" value="PI31_Prot_N"/>
    <property type="match status" value="1"/>
</dbReference>
<keyword evidence="8 14" id="KW-0647">Proteasome</keyword>
<dbReference type="PANTHER" id="PTHR13266">
    <property type="entry name" value="PROTEASOME INHIBITOR"/>
    <property type="match status" value="1"/>
</dbReference>
<evidence type="ECO:0000256" key="1">
    <source>
        <dbReference type="ARBA" id="ARBA00004240"/>
    </source>
</evidence>
<proteinExistence type="inferred from homology"/>
<feature type="compositionally biased region" description="Polar residues" evidence="11">
    <location>
        <begin position="207"/>
        <end position="220"/>
    </location>
</feature>
<dbReference type="GO" id="GO:0005783">
    <property type="term" value="C:endoplasmic reticulum"/>
    <property type="evidence" value="ECO:0007669"/>
    <property type="project" value="UniProtKB-SubCell"/>
</dbReference>
<dbReference type="AlphaFoldDB" id="A0AAN6S7H2"/>
<feature type="compositionally biased region" description="Gly residues" evidence="11">
    <location>
        <begin position="361"/>
        <end position="375"/>
    </location>
</feature>
<feature type="domain" description="PI31 proteasome regulator C-terminal" evidence="12">
    <location>
        <begin position="307"/>
        <end position="391"/>
    </location>
</feature>
<dbReference type="InterPro" id="IPR013886">
    <property type="entry name" value="PI31_Prot_C"/>
</dbReference>
<feature type="compositionally biased region" description="Gly residues" evidence="11">
    <location>
        <begin position="333"/>
        <end position="348"/>
    </location>
</feature>
<dbReference type="EMBL" id="MU853766">
    <property type="protein sequence ID" value="KAK3943309.1"/>
    <property type="molecule type" value="Genomic_DNA"/>
</dbReference>
<evidence type="ECO:0000256" key="4">
    <source>
        <dbReference type="ARBA" id="ARBA00022481"/>
    </source>
</evidence>
<feature type="compositionally biased region" description="Gly residues" evidence="11">
    <location>
        <begin position="390"/>
        <end position="421"/>
    </location>
</feature>
<evidence type="ECO:0000256" key="10">
    <source>
        <dbReference type="ARBA" id="ARBA00024805"/>
    </source>
</evidence>
<evidence type="ECO:0000256" key="5">
    <source>
        <dbReference type="ARBA" id="ARBA00022490"/>
    </source>
</evidence>
<keyword evidence="15" id="KW-1185">Reference proteome</keyword>
<comment type="subcellular location">
    <subcellularLocation>
        <location evidence="2">Cytoplasm</location>
    </subcellularLocation>
    <subcellularLocation>
        <location evidence="1">Endoplasmic reticulum</location>
    </subcellularLocation>
</comment>
<gene>
    <name evidence="14" type="ORF">QBC46DRAFT_377524</name>
</gene>
<evidence type="ECO:0000256" key="3">
    <source>
        <dbReference type="ARBA" id="ARBA00006405"/>
    </source>
</evidence>
<evidence type="ECO:0000259" key="12">
    <source>
        <dbReference type="Pfam" id="PF08577"/>
    </source>
</evidence>